<dbReference type="GeneID" id="63706747"/>
<comment type="caution">
    <text evidence="1">The sequence shown here is derived from an EMBL/GenBank/DDBJ whole genome shotgun (WGS) entry which is preliminary data.</text>
</comment>
<proteinExistence type="predicted"/>
<organism evidence="1 2">
    <name type="scientific">Penicillium patulum</name>
    <name type="common">Penicillium griseofulvum</name>
    <dbReference type="NCBI Taxonomy" id="5078"/>
    <lineage>
        <taxon>Eukaryota</taxon>
        <taxon>Fungi</taxon>
        <taxon>Dikarya</taxon>
        <taxon>Ascomycota</taxon>
        <taxon>Pezizomycotina</taxon>
        <taxon>Eurotiomycetes</taxon>
        <taxon>Eurotiomycetidae</taxon>
        <taxon>Eurotiales</taxon>
        <taxon>Aspergillaceae</taxon>
        <taxon>Penicillium</taxon>
    </lineage>
</organism>
<evidence type="ECO:0000313" key="2">
    <source>
        <dbReference type="Proteomes" id="UP000070168"/>
    </source>
</evidence>
<gene>
    <name evidence="1" type="ORF">PGRI_037340</name>
</gene>
<sequence>MPIIAITDLDPIEIPHHFSLTHCQPTEFELSPKETEKASLPPHLDSILADYDMATSGSPKSEKLIKSRVNVIILTILAKMKREFTAKPRPSASSIPLKSIHVKFKRKIKFDWKSDNRLVRLSGIVDYSISYGMPNKHATNVVMVESKRPHLLKSGMLHCLGHMAMIHETRKQSHIRDKSVYGIATDSYQWVFIRIRPNGEWIEKTYSWVDSAQDIVSMLVIIFAHAAGFDPLTGHKRG</sequence>
<protein>
    <recommendedName>
        <fullName evidence="3">Fungal-type protein kinase domain-containing protein</fullName>
    </recommendedName>
</protein>
<dbReference type="RefSeq" id="XP_040645524.1">
    <property type="nucleotide sequence ID" value="XM_040791447.1"/>
</dbReference>
<dbReference type="EMBL" id="LHQR01000067">
    <property type="protein sequence ID" value="KXG46988.1"/>
    <property type="molecule type" value="Genomic_DNA"/>
</dbReference>
<accession>A0A135LDF4</accession>
<dbReference type="AlphaFoldDB" id="A0A135LDF4"/>
<dbReference type="STRING" id="5078.A0A135LDF4"/>
<reference evidence="1 2" key="1">
    <citation type="journal article" date="2016" name="BMC Genomics">
        <title>Genome sequencing and secondary metabolism of the postharvest pathogen Penicillium griseofulvum.</title>
        <authorList>
            <person name="Banani H."/>
            <person name="Marcet-Houben M."/>
            <person name="Ballester A.R."/>
            <person name="Abbruscato P."/>
            <person name="Gonzalez-Candelas L."/>
            <person name="Gabaldon T."/>
            <person name="Spadaro D."/>
        </authorList>
    </citation>
    <scope>NUCLEOTIDE SEQUENCE [LARGE SCALE GENOMIC DNA]</scope>
    <source>
        <strain evidence="1 2">PG3</strain>
    </source>
</reference>
<evidence type="ECO:0008006" key="3">
    <source>
        <dbReference type="Google" id="ProtNLM"/>
    </source>
</evidence>
<dbReference type="OMA" id="IRPNGEW"/>
<evidence type="ECO:0000313" key="1">
    <source>
        <dbReference type="EMBL" id="KXG46988.1"/>
    </source>
</evidence>
<dbReference type="OrthoDB" id="2103397at2759"/>
<name>A0A135LDF4_PENPA</name>
<dbReference type="Proteomes" id="UP000070168">
    <property type="component" value="Unassembled WGS sequence"/>
</dbReference>
<keyword evidence="2" id="KW-1185">Reference proteome</keyword>